<organism evidence="5 6">
    <name type="scientific">Cyclotella cryptica</name>
    <dbReference type="NCBI Taxonomy" id="29204"/>
    <lineage>
        <taxon>Eukaryota</taxon>
        <taxon>Sar</taxon>
        <taxon>Stramenopiles</taxon>
        <taxon>Ochrophyta</taxon>
        <taxon>Bacillariophyta</taxon>
        <taxon>Coscinodiscophyceae</taxon>
        <taxon>Thalassiosirophycidae</taxon>
        <taxon>Stephanodiscales</taxon>
        <taxon>Stephanodiscaceae</taxon>
        <taxon>Cyclotella</taxon>
    </lineage>
</organism>
<feature type="compositionally biased region" description="Basic and acidic residues" evidence="4">
    <location>
        <begin position="84"/>
        <end position="104"/>
    </location>
</feature>
<feature type="compositionally biased region" description="Low complexity" evidence="4">
    <location>
        <begin position="332"/>
        <end position="345"/>
    </location>
</feature>
<evidence type="ECO:0000256" key="1">
    <source>
        <dbReference type="ARBA" id="ARBA00009156"/>
    </source>
</evidence>
<dbReference type="CDD" id="cd07783">
    <property type="entry name" value="ASKHA_NBD_FGGY_SePSK_AtXK1-like"/>
    <property type="match status" value="1"/>
</dbReference>
<feature type="region of interest" description="Disordered" evidence="4">
    <location>
        <begin position="84"/>
        <end position="105"/>
    </location>
</feature>
<dbReference type="AlphaFoldDB" id="A0ABD3Q6S4"/>
<dbReference type="PANTHER" id="PTHR10196">
    <property type="entry name" value="SUGAR KINASE"/>
    <property type="match status" value="1"/>
</dbReference>
<dbReference type="PANTHER" id="PTHR10196:SF80">
    <property type="entry name" value="D-RIBULOSE KINASE"/>
    <property type="match status" value="1"/>
</dbReference>
<feature type="region of interest" description="Disordered" evidence="4">
    <location>
        <begin position="619"/>
        <end position="639"/>
    </location>
</feature>
<sequence>MTFLHMKHHSQPVARPSSIVSMKDRKSASLCMLSRGNSALVVASLTVMMMASWPLRCEAFSTCSSTTKAMAPRTATVRPASLRDLLDDGESRKKEDTGREENKADNFFSKINNAYTPNRGFPVRKLAAPADVDDERGQHVDRLGTWSFAASAGTQKKLADRIPQRKRTEAGDADNAQIDEAMQADGGSPAGSDKVNAADVLDELAPDNFNNRDIHISKHKFPNRDSSATSSQAMNDDHAQALKTFSFASQQSKKEPNAAASTADSGSSRAYSKSMADRMDRLTTYSLSRSKSEYGIPPTAITTTDVFPSDKVNHIDRLSTFSFASTAPRSGSTTVRSDTTFSSSSDTEKTTDDTSISTEGSNAPSIDLSSPKTKLSQQPTSLSSLALSLSTTTRNDRIKEVKSKNDPRIIHPDGMNIPRLNSGGSVMSMSRREGKKNIFQRIEGRDVDENQEQTGDSNREDGLGDTGFGASNIDWGDLGEIFARDTKDDDDASGSNQEPNGSKDCFIGFDLGTSGARISIVEKRHVEQDSNKNSWEYVEVFAAALSWDDILHYDDAYDWRSAVDALLMRAAEDVPDIMARVKAVCVSGTSATCLLLERGTLDVSRVARMYNFDVLGNSDSGKEEGTKKKGKSGKGELENPAERVMKLIEDYVPEKHTARATTGSLAKLLLWNEEESLVDDEGFVREMLCHQSDYISMSLMHGGMEQDEECFVTSDWHNSLKLGYDVEHLSYPEWMLKLLKEGAKISSPKDVLPSKVVSPGEPMGLISPIVAMKYGLPTDAVLVGGTTDSNAAFFAAAGARPEFGQAVTSLGSTVALKQLSKSFVEDASRGVYSHRFPRFGSGGKADEVEEAWLIGGASNVGCAVLRQEGFSNEELESLSSEIDPNTDSPLSYYPLTKKGERFPIADSEKTPVLDPKPEDRKEYLHGILQAIGDVERDGYRILGELGARPSRPTEVLTCGGGSKNDMWTAMRERRLRDICNGDQRIVVKKALNTEASYGAALLAAASFE</sequence>
<feature type="compositionally biased region" description="Polar residues" evidence="4">
    <location>
        <begin position="259"/>
        <end position="271"/>
    </location>
</feature>
<feature type="compositionally biased region" description="Basic and acidic residues" evidence="4">
    <location>
        <begin position="157"/>
        <end position="170"/>
    </location>
</feature>
<gene>
    <name evidence="5" type="ORF">HJC23_013082</name>
</gene>
<evidence type="ECO:0000256" key="3">
    <source>
        <dbReference type="ARBA" id="ARBA00022777"/>
    </source>
</evidence>
<feature type="compositionally biased region" description="Basic and acidic residues" evidence="4">
    <location>
        <begin position="430"/>
        <end position="448"/>
    </location>
</feature>
<evidence type="ECO:0000256" key="4">
    <source>
        <dbReference type="SAM" id="MobiDB-lite"/>
    </source>
</evidence>
<dbReference type="Gene3D" id="3.30.420.40">
    <property type="match status" value="2"/>
</dbReference>
<feature type="compositionally biased region" description="Low complexity" evidence="4">
    <location>
        <begin position="373"/>
        <end position="393"/>
    </location>
</feature>
<feature type="region of interest" description="Disordered" evidence="4">
    <location>
        <begin position="153"/>
        <end position="176"/>
    </location>
</feature>
<dbReference type="GO" id="GO:0016301">
    <property type="term" value="F:kinase activity"/>
    <property type="evidence" value="ECO:0007669"/>
    <property type="project" value="UniProtKB-KW"/>
</dbReference>
<reference evidence="5 6" key="1">
    <citation type="journal article" date="2020" name="G3 (Bethesda)">
        <title>Improved Reference Genome for Cyclotella cryptica CCMP332, a Model for Cell Wall Morphogenesis, Salinity Adaptation, and Lipid Production in Diatoms (Bacillariophyta).</title>
        <authorList>
            <person name="Roberts W.R."/>
            <person name="Downey K.M."/>
            <person name="Ruck E.C."/>
            <person name="Traller J.C."/>
            <person name="Alverson A.J."/>
        </authorList>
    </citation>
    <scope>NUCLEOTIDE SEQUENCE [LARGE SCALE GENOMIC DNA]</scope>
    <source>
        <strain evidence="5 6">CCMP332</strain>
    </source>
</reference>
<feature type="region of interest" description="Disordered" evidence="4">
    <location>
        <begin position="325"/>
        <end position="505"/>
    </location>
</feature>
<comment type="similarity">
    <text evidence="1">Belongs to the FGGY kinase family.</text>
</comment>
<dbReference type="Proteomes" id="UP001516023">
    <property type="component" value="Unassembled WGS sequence"/>
</dbReference>
<name>A0ABD3Q6S4_9STRA</name>
<keyword evidence="6" id="KW-1185">Reference proteome</keyword>
<feature type="compositionally biased region" description="Basic and acidic residues" evidence="4">
    <location>
        <begin position="394"/>
        <end position="411"/>
    </location>
</feature>
<feature type="region of interest" description="Disordered" evidence="4">
    <location>
        <begin position="213"/>
        <end position="235"/>
    </location>
</feature>
<feature type="compositionally biased region" description="Polar residues" evidence="4">
    <location>
        <begin position="224"/>
        <end position="234"/>
    </location>
</feature>
<comment type="caution">
    <text evidence="5">The sequence shown here is derived from an EMBL/GenBank/DDBJ whole genome shotgun (WGS) entry which is preliminary data.</text>
</comment>
<accession>A0ABD3Q6S4</accession>
<proteinExistence type="inferred from homology"/>
<evidence type="ECO:0008006" key="7">
    <source>
        <dbReference type="Google" id="ProtNLM"/>
    </source>
</evidence>
<feature type="region of interest" description="Disordered" evidence="4">
    <location>
        <begin position="248"/>
        <end position="275"/>
    </location>
</feature>
<feature type="compositionally biased region" description="Polar residues" evidence="4">
    <location>
        <begin position="359"/>
        <end position="372"/>
    </location>
</feature>
<feature type="compositionally biased region" description="Basic and acidic residues" evidence="4">
    <location>
        <begin position="620"/>
        <end position="639"/>
    </location>
</feature>
<evidence type="ECO:0000313" key="5">
    <source>
        <dbReference type="EMBL" id="KAL3796025.1"/>
    </source>
</evidence>
<keyword evidence="2" id="KW-0808">Transferase</keyword>
<keyword evidence="3" id="KW-0418">Kinase</keyword>
<protein>
    <recommendedName>
        <fullName evidence="7">Carbohydrate kinase FGGY C-terminal domain-containing protein</fullName>
    </recommendedName>
</protein>
<dbReference type="EMBL" id="JABMIG020000066">
    <property type="protein sequence ID" value="KAL3796025.1"/>
    <property type="molecule type" value="Genomic_DNA"/>
</dbReference>
<evidence type="ECO:0000256" key="2">
    <source>
        <dbReference type="ARBA" id="ARBA00022679"/>
    </source>
</evidence>
<evidence type="ECO:0000313" key="6">
    <source>
        <dbReference type="Proteomes" id="UP001516023"/>
    </source>
</evidence>
<dbReference type="InterPro" id="IPR043129">
    <property type="entry name" value="ATPase_NBD"/>
</dbReference>
<dbReference type="SUPFAM" id="SSF53067">
    <property type="entry name" value="Actin-like ATPase domain"/>
    <property type="match status" value="2"/>
</dbReference>